<feature type="region of interest" description="Disordered" evidence="1">
    <location>
        <begin position="1"/>
        <end position="62"/>
    </location>
</feature>
<gene>
    <name evidence="2" type="ORF">GCM10010151_26780</name>
</gene>
<evidence type="ECO:0000256" key="1">
    <source>
        <dbReference type="SAM" id="MobiDB-lite"/>
    </source>
</evidence>
<dbReference type="Proteomes" id="UP001501822">
    <property type="component" value="Unassembled WGS sequence"/>
</dbReference>
<feature type="compositionally biased region" description="Polar residues" evidence="1">
    <location>
        <begin position="52"/>
        <end position="62"/>
    </location>
</feature>
<accession>A0ABP3G4I6</accession>
<name>A0ABP3G4I6_9ACTN</name>
<dbReference type="RefSeq" id="WP_252803043.1">
    <property type="nucleotide sequence ID" value="NZ_BAAABM010000016.1"/>
</dbReference>
<evidence type="ECO:0000313" key="3">
    <source>
        <dbReference type="Proteomes" id="UP001501822"/>
    </source>
</evidence>
<sequence>MSAPARKDARSAAESMAADHDAISAEESGERADHRQYQHRHYDGDRMDTERNGTGTRQRARR</sequence>
<keyword evidence="3" id="KW-1185">Reference proteome</keyword>
<reference evidence="3" key="1">
    <citation type="journal article" date="2019" name="Int. J. Syst. Evol. Microbiol.">
        <title>The Global Catalogue of Microorganisms (GCM) 10K type strain sequencing project: providing services to taxonomists for standard genome sequencing and annotation.</title>
        <authorList>
            <consortium name="The Broad Institute Genomics Platform"/>
            <consortium name="The Broad Institute Genome Sequencing Center for Infectious Disease"/>
            <person name="Wu L."/>
            <person name="Ma J."/>
        </authorList>
    </citation>
    <scope>NUCLEOTIDE SEQUENCE [LARGE SCALE GENOMIC DNA]</scope>
    <source>
        <strain evidence="3">JCM 3146</strain>
    </source>
</reference>
<feature type="compositionally biased region" description="Basic and acidic residues" evidence="1">
    <location>
        <begin position="1"/>
        <end position="51"/>
    </location>
</feature>
<evidence type="ECO:0000313" key="2">
    <source>
        <dbReference type="EMBL" id="GAA0335719.1"/>
    </source>
</evidence>
<comment type="caution">
    <text evidence="2">The sequence shown here is derived from an EMBL/GenBank/DDBJ whole genome shotgun (WGS) entry which is preliminary data.</text>
</comment>
<proteinExistence type="predicted"/>
<dbReference type="EMBL" id="BAAABM010000016">
    <property type="protein sequence ID" value="GAA0335719.1"/>
    <property type="molecule type" value="Genomic_DNA"/>
</dbReference>
<organism evidence="2 3">
    <name type="scientific">Actinoallomurus spadix</name>
    <dbReference type="NCBI Taxonomy" id="79912"/>
    <lineage>
        <taxon>Bacteria</taxon>
        <taxon>Bacillati</taxon>
        <taxon>Actinomycetota</taxon>
        <taxon>Actinomycetes</taxon>
        <taxon>Streptosporangiales</taxon>
        <taxon>Thermomonosporaceae</taxon>
        <taxon>Actinoallomurus</taxon>
    </lineage>
</organism>
<protein>
    <submittedName>
        <fullName evidence="2">Uncharacterized protein</fullName>
    </submittedName>
</protein>